<name>A0AAP9HDQ6_9BACL</name>
<dbReference type="NCBIfam" id="TIGR04521">
    <property type="entry name" value="ECF_ATPase_2"/>
    <property type="match status" value="1"/>
</dbReference>
<dbReference type="InterPro" id="IPR017871">
    <property type="entry name" value="ABC_transporter-like_CS"/>
</dbReference>
<dbReference type="InterPro" id="IPR003593">
    <property type="entry name" value="AAA+_ATPase"/>
</dbReference>
<dbReference type="InterPro" id="IPR027417">
    <property type="entry name" value="P-loop_NTPase"/>
</dbReference>
<evidence type="ECO:0000256" key="5">
    <source>
        <dbReference type="ARBA" id="ARBA00022840"/>
    </source>
</evidence>
<dbReference type="GO" id="GO:0015087">
    <property type="term" value="F:cobalt ion transmembrane transporter activity"/>
    <property type="evidence" value="ECO:0007669"/>
    <property type="project" value="UniProtKB-ARBA"/>
</dbReference>
<dbReference type="Gene3D" id="3.40.50.300">
    <property type="entry name" value="P-loop containing nucleotide triphosphate hydrolases"/>
    <property type="match status" value="1"/>
</dbReference>
<dbReference type="PANTHER" id="PTHR43553:SF27">
    <property type="entry name" value="ENERGY-COUPLING FACTOR TRANSPORTER ATP-BINDING PROTEIN ECFA2"/>
    <property type="match status" value="1"/>
</dbReference>
<keyword evidence="7 8" id="KW-0472">Membrane</keyword>
<comment type="subunit">
    <text evidence="8">Forms a stable energy-coupling factor (ECF) transporter complex composed of 2 membrane-embedded substrate-binding proteins (S component), 2 ATP-binding proteins (A component) and 2 transmembrane proteins (T component).</text>
</comment>
<dbReference type="InterPro" id="IPR003439">
    <property type="entry name" value="ABC_transporter-like_ATP-bd"/>
</dbReference>
<comment type="function">
    <text evidence="8">ATP-binding (A) component of a common energy-coupling factor (ECF) ABC-transporter complex.</text>
</comment>
<dbReference type="EMBL" id="CP046314">
    <property type="protein sequence ID" value="QGS09728.1"/>
    <property type="molecule type" value="Genomic_DNA"/>
</dbReference>
<keyword evidence="5 8" id="KW-0067">ATP-binding</keyword>
<evidence type="ECO:0000256" key="6">
    <source>
        <dbReference type="ARBA" id="ARBA00022967"/>
    </source>
</evidence>
<dbReference type="PROSITE" id="PS00211">
    <property type="entry name" value="ABC_TRANSPORTER_1"/>
    <property type="match status" value="1"/>
</dbReference>
<evidence type="ECO:0000259" key="9">
    <source>
        <dbReference type="PROSITE" id="PS50893"/>
    </source>
</evidence>
<keyword evidence="6" id="KW-1278">Translocase</keyword>
<organism evidence="10 11">
    <name type="scientific">Gemella morbillorum</name>
    <dbReference type="NCBI Taxonomy" id="29391"/>
    <lineage>
        <taxon>Bacteria</taxon>
        <taxon>Bacillati</taxon>
        <taxon>Bacillota</taxon>
        <taxon>Bacilli</taxon>
        <taxon>Bacillales</taxon>
        <taxon>Gemellaceae</taxon>
        <taxon>Gemella</taxon>
    </lineage>
</organism>
<feature type="domain" description="ABC transporter" evidence="9">
    <location>
        <begin position="3"/>
        <end position="253"/>
    </location>
</feature>
<keyword evidence="3 8" id="KW-1003">Cell membrane</keyword>
<dbReference type="GO" id="GO:0043190">
    <property type="term" value="C:ATP-binding cassette (ABC) transporter complex"/>
    <property type="evidence" value="ECO:0007669"/>
    <property type="project" value="TreeGrafter"/>
</dbReference>
<evidence type="ECO:0000256" key="3">
    <source>
        <dbReference type="ARBA" id="ARBA00022475"/>
    </source>
</evidence>
<dbReference type="GO" id="GO:0005524">
    <property type="term" value="F:ATP binding"/>
    <property type="evidence" value="ECO:0007669"/>
    <property type="project" value="UniProtKB-UniRule"/>
</dbReference>
<keyword evidence="4 8" id="KW-0547">Nucleotide-binding</keyword>
<keyword evidence="2 8" id="KW-0813">Transport</keyword>
<dbReference type="GO" id="GO:0042626">
    <property type="term" value="F:ATPase-coupled transmembrane transporter activity"/>
    <property type="evidence" value="ECO:0007669"/>
    <property type="project" value="TreeGrafter"/>
</dbReference>
<gene>
    <name evidence="10" type="ORF">FOC49_07475</name>
</gene>
<keyword evidence="11" id="KW-1185">Reference proteome</keyword>
<evidence type="ECO:0000313" key="11">
    <source>
        <dbReference type="Proteomes" id="UP000425411"/>
    </source>
</evidence>
<dbReference type="AlphaFoldDB" id="A0AAP9HDQ6"/>
<dbReference type="Proteomes" id="UP000425411">
    <property type="component" value="Chromosome"/>
</dbReference>
<dbReference type="CDD" id="cd03225">
    <property type="entry name" value="ABC_cobalt_CbiO_domain1"/>
    <property type="match status" value="1"/>
</dbReference>
<dbReference type="PANTHER" id="PTHR43553">
    <property type="entry name" value="HEAVY METAL TRANSPORTER"/>
    <property type="match status" value="1"/>
</dbReference>
<dbReference type="RefSeq" id="WP_004632476.1">
    <property type="nucleotide sequence ID" value="NZ_CP046314.1"/>
</dbReference>
<dbReference type="InterPro" id="IPR030946">
    <property type="entry name" value="EcfA2"/>
</dbReference>
<accession>A0AAP9HDQ6</accession>
<dbReference type="FunFam" id="3.40.50.300:FF:000224">
    <property type="entry name" value="Energy-coupling factor transporter ATP-binding protein EcfA"/>
    <property type="match status" value="1"/>
</dbReference>
<comment type="subcellular location">
    <subcellularLocation>
        <location evidence="1 8">Cell membrane</location>
        <topology evidence="1 8">Peripheral membrane protein</topology>
    </subcellularLocation>
</comment>
<dbReference type="EC" id="7.-.-.-" evidence="8"/>
<evidence type="ECO:0000313" key="10">
    <source>
        <dbReference type="EMBL" id="QGS09728.1"/>
    </source>
</evidence>
<dbReference type="Pfam" id="PF00005">
    <property type="entry name" value="ABC_tran"/>
    <property type="match status" value="1"/>
</dbReference>
<dbReference type="InterPro" id="IPR015856">
    <property type="entry name" value="ABC_transpr_CbiO/EcfA_su"/>
</dbReference>
<dbReference type="SMART" id="SM00382">
    <property type="entry name" value="AAA"/>
    <property type="match status" value="1"/>
</dbReference>
<sequence length="296" mass="34046">MQINLKDVSYIYNEKTPYEKKVLTNINLTIEEGHYNVIVGKTGSGKSTLIEHFNGLLIPTSGEVNVDEMVIVGPKNKKERRLLAKKLRELRKSVSVLFQFSEQQLFETTVLKDIIFAPLNYGINEKEAIERAKELISLVGLDESYLEKSPFELSGGEMRKVALCGVLALEPKILILDEPTVALDYRSREEIMDMVKALQKEKKMTIVLVTHNMDYVLKYADIVYVINSGEIAFSGLPEELFSNKELLKDNSLELPEILKFYYQLKEQNIDIGLFPREYRELTDSLKNMIKRKKENE</sequence>
<comment type="similarity">
    <text evidence="8">Belongs to the ABC transporter superfamily. Energy-coupling factor EcfA family.</text>
</comment>
<reference evidence="10 11" key="1">
    <citation type="submission" date="2019-11" db="EMBL/GenBank/DDBJ databases">
        <title>FDA dAtabase for Regulatory Grade micrObial Sequences (FDA-ARGOS): Supporting development and validation of Infectious Disease Dx tests.</title>
        <authorList>
            <person name="Turner S."/>
            <person name="Byrd R."/>
            <person name="Tallon L."/>
            <person name="Sadzewicz L."/>
            <person name="Vavikolanu K."/>
            <person name="Mehta A."/>
            <person name="Aluvathingal J."/>
            <person name="Nadendla S."/>
            <person name="Myers T."/>
            <person name="Yan Y."/>
            <person name="Sichtig H."/>
        </authorList>
    </citation>
    <scope>NUCLEOTIDE SEQUENCE [LARGE SCALE GENOMIC DNA]</scope>
    <source>
        <strain evidence="10 11">FDAARGOS_741</strain>
    </source>
</reference>
<evidence type="ECO:0000256" key="1">
    <source>
        <dbReference type="ARBA" id="ARBA00004202"/>
    </source>
</evidence>
<dbReference type="SUPFAM" id="SSF52540">
    <property type="entry name" value="P-loop containing nucleoside triphosphate hydrolases"/>
    <property type="match status" value="1"/>
</dbReference>
<dbReference type="InterPro" id="IPR050095">
    <property type="entry name" value="ECF_ABC_transporter_ATP-bd"/>
</dbReference>
<dbReference type="GO" id="GO:0016887">
    <property type="term" value="F:ATP hydrolysis activity"/>
    <property type="evidence" value="ECO:0007669"/>
    <property type="project" value="InterPro"/>
</dbReference>
<protein>
    <recommendedName>
        <fullName evidence="8">Energy-coupling factor transporter ATP-binding protein EcfA2</fullName>
        <ecNumber evidence="8">7.-.-.-</ecNumber>
    </recommendedName>
</protein>
<evidence type="ECO:0000256" key="4">
    <source>
        <dbReference type="ARBA" id="ARBA00022741"/>
    </source>
</evidence>
<evidence type="ECO:0000256" key="2">
    <source>
        <dbReference type="ARBA" id="ARBA00022448"/>
    </source>
</evidence>
<dbReference type="PROSITE" id="PS50893">
    <property type="entry name" value="ABC_TRANSPORTER_2"/>
    <property type="match status" value="1"/>
</dbReference>
<evidence type="ECO:0000256" key="8">
    <source>
        <dbReference type="RuleBase" id="RU365104"/>
    </source>
</evidence>
<evidence type="ECO:0000256" key="7">
    <source>
        <dbReference type="ARBA" id="ARBA00023136"/>
    </source>
</evidence>
<proteinExistence type="inferred from homology"/>